<organism evidence="1 2">
    <name type="scientific">Algoriphagus ornithinivorans</name>
    <dbReference type="NCBI Taxonomy" id="226506"/>
    <lineage>
        <taxon>Bacteria</taxon>
        <taxon>Pseudomonadati</taxon>
        <taxon>Bacteroidota</taxon>
        <taxon>Cytophagia</taxon>
        <taxon>Cytophagales</taxon>
        <taxon>Cyclobacteriaceae</taxon>
        <taxon>Algoriphagus</taxon>
    </lineage>
</organism>
<dbReference type="STRING" id="226506.SAMN04488519_108115"/>
<dbReference type="PIRSF" id="PIRSF035652">
    <property type="entry name" value="CHP02436"/>
    <property type="match status" value="1"/>
</dbReference>
<dbReference type="AlphaFoldDB" id="A0A1I5I835"/>
<sequence>MDRDLKERTKKFALEVIKLVSELPKNTAGFELGRQLIKSGTSVGANYRSSQRGRSRAEFISKLSVVQEEADETVFWLELIMDSELLGSERILPLLKESNELTAIFTSMVINAKRNS</sequence>
<gene>
    <name evidence="1" type="ORF">SAMN04488519_108115</name>
</gene>
<dbReference type="Gene3D" id="1.20.1440.60">
    <property type="entry name" value="23S rRNA-intervening sequence"/>
    <property type="match status" value="1"/>
</dbReference>
<accession>A0A1I5I835</accession>
<dbReference type="Pfam" id="PF05635">
    <property type="entry name" value="23S_rRNA_IVP"/>
    <property type="match status" value="1"/>
</dbReference>
<dbReference type="PANTHER" id="PTHR38471">
    <property type="entry name" value="FOUR HELIX BUNDLE PROTEIN"/>
    <property type="match status" value="1"/>
</dbReference>
<dbReference type="EMBL" id="FOVW01000008">
    <property type="protein sequence ID" value="SFO56191.1"/>
    <property type="molecule type" value="Genomic_DNA"/>
</dbReference>
<evidence type="ECO:0000313" key="2">
    <source>
        <dbReference type="Proteomes" id="UP000199564"/>
    </source>
</evidence>
<dbReference type="PANTHER" id="PTHR38471:SF2">
    <property type="entry name" value="FOUR HELIX BUNDLE PROTEIN"/>
    <property type="match status" value="1"/>
</dbReference>
<proteinExistence type="predicted"/>
<dbReference type="RefSeq" id="WP_091654870.1">
    <property type="nucleotide sequence ID" value="NZ_FOVW01000008.1"/>
</dbReference>
<protein>
    <submittedName>
        <fullName evidence="1">Four helix bundle protein</fullName>
    </submittedName>
</protein>
<reference evidence="2" key="1">
    <citation type="submission" date="2016-10" db="EMBL/GenBank/DDBJ databases">
        <authorList>
            <person name="Varghese N."/>
            <person name="Submissions S."/>
        </authorList>
    </citation>
    <scope>NUCLEOTIDE SEQUENCE [LARGE SCALE GENOMIC DNA]</scope>
    <source>
        <strain evidence="2">DSM 15282</strain>
    </source>
</reference>
<dbReference type="Proteomes" id="UP000199564">
    <property type="component" value="Unassembled WGS sequence"/>
</dbReference>
<dbReference type="NCBIfam" id="TIGR02436">
    <property type="entry name" value="four helix bundle protein"/>
    <property type="match status" value="1"/>
</dbReference>
<name>A0A1I5I835_9BACT</name>
<dbReference type="SUPFAM" id="SSF158446">
    <property type="entry name" value="IVS-encoded protein-like"/>
    <property type="match status" value="1"/>
</dbReference>
<evidence type="ECO:0000313" key="1">
    <source>
        <dbReference type="EMBL" id="SFO56191.1"/>
    </source>
</evidence>
<dbReference type="InterPro" id="IPR036583">
    <property type="entry name" value="23S_rRNA_IVS_sf"/>
</dbReference>
<dbReference type="InterPro" id="IPR012657">
    <property type="entry name" value="23S_rRNA-intervening_sequence"/>
</dbReference>
<keyword evidence="2" id="KW-1185">Reference proteome</keyword>